<keyword evidence="4 6" id="KW-0472">Membrane</keyword>
<feature type="transmembrane region" description="Helical" evidence="6">
    <location>
        <begin position="281"/>
        <end position="303"/>
    </location>
</feature>
<feature type="transmembrane region" description="Helical" evidence="6">
    <location>
        <begin position="474"/>
        <end position="495"/>
    </location>
</feature>
<feature type="transmembrane region" description="Helical" evidence="6">
    <location>
        <begin position="515"/>
        <end position="540"/>
    </location>
</feature>
<evidence type="ECO:0000256" key="2">
    <source>
        <dbReference type="ARBA" id="ARBA00022692"/>
    </source>
</evidence>
<dbReference type="PANTHER" id="PTHR42829:SF2">
    <property type="entry name" value="NADH-UBIQUINONE OXIDOREDUCTASE CHAIN 5"/>
    <property type="match status" value="1"/>
</dbReference>
<feature type="domain" description="NADH:quinone oxidoreductase/Mrp antiporter transmembrane" evidence="7">
    <location>
        <begin position="138"/>
        <end position="424"/>
    </location>
</feature>
<evidence type="ECO:0000256" key="6">
    <source>
        <dbReference type="SAM" id="Phobius"/>
    </source>
</evidence>
<feature type="transmembrane region" description="Helical" evidence="6">
    <location>
        <begin position="32"/>
        <end position="53"/>
    </location>
</feature>
<keyword evidence="2 5" id="KW-0812">Transmembrane</keyword>
<protein>
    <submittedName>
        <fullName evidence="9">NADH-quinone oxidoreductase subunit L</fullName>
    </submittedName>
</protein>
<dbReference type="PANTHER" id="PTHR42829">
    <property type="entry name" value="NADH-UBIQUINONE OXIDOREDUCTASE CHAIN 5"/>
    <property type="match status" value="1"/>
</dbReference>
<reference evidence="9 10" key="1">
    <citation type="submission" date="2021-05" db="EMBL/GenBank/DDBJ databases">
        <title>Mycobacterium acidophilum sp. nov., an extremely acid-tolerant member of the genus Mycobacterium.</title>
        <authorList>
            <person name="Xia J."/>
        </authorList>
    </citation>
    <scope>NUCLEOTIDE SEQUENCE [LARGE SCALE GENOMIC DNA]</scope>
    <source>
        <strain evidence="9 10">M1</strain>
    </source>
</reference>
<keyword evidence="3 6" id="KW-1133">Transmembrane helix</keyword>
<feature type="transmembrane region" description="Helical" evidence="6">
    <location>
        <begin position="417"/>
        <end position="440"/>
    </location>
</feature>
<evidence type="ECO:0000256" key="1">
    <source>
        <dbReference type="ARBA" id="ARBA00004127"/>
    </source>
</evidence>
<feature type="transmembrane region" description="Helical" evidence="6">
    <location>
        <begin position="310"/>
        <end position="330"/>
    </location>
</feature>
<dbReference type="NCBIfam" id="NF005141">
    <property type="entry name" value="PRK06590.1"/>
    <property type="match status" value="1"/>
</dbReference>
<dbReference type="InterPro" id="IPR018393">
    <property type="entry name" value="NADHpl_OxRdtase_5_subgr"/>
</dbReference>
<organism evidence="9 10">
    <name type="scientific">Mycolicibacter acidiphilus</name>
    <dbReference type="NCBI Taxonomy" id="2835306"/>
    <lineage>
        <taxon>Bacteria</taxon>
        <taxon>Bacillati</taxon>
        <taxon>Actinomycetota</taxon>
        <taxon>Actinomycetes</taxon>
        <taxon>Mycobacteriales</taxon>
        <taxon>Mycobacteriaceae</taxon>
        <taxon>Mycolicibacter</taxon>
    </lineage>
</organism>
<evidence type="ECO:0000259" key="8">
    <source>
        <dbReference type="Pfam" id="PF00662"/>
    </source>
</evidence>
<dbReference type="Gene3D" id="1.20.5.2700">
    <property type="match status" value="1"/>
</dbReference>
<proteinExistence type="predicted"/>
<feature type="transmembrane region" description="Helical" evidence="6">
    <location>
        <begin position="378"/>
        <end position="397"/>
    </location>
</feature>
<dbReference type="InterPro" id="IPR003945">
    <property type="entry name" value="NU5C-like"/>
</dbReference>
<keyword evidence="10" id="KW-1185">Reference proteome</keyword>
<accession>A0ABS5RL72</accession>
<dbReference type="PRINTS" id="PR01435">
    <property type="entry name" value="NPOXDRDTASE5"/>
</dbReference>
<dbReference type="InterPro" id="IPR001750">
    <property type="entry name" value="ND/Mrp_TM"/>
</dbReference>
<dbReference type="Pfam" id="PF00662">
    <property type="entry name" value="Proton_antipo_N"/>
    <property type="match status" value="1"/>
</dbReference>
<sequence>MTYLGQLSWLLVALPTAGALILLVLGRRSDGWGHLFGCATVLTSFGMGLVLLAEMLSRPADDRALHTRLFNWVPVADLRIDFGILIDQLSICFVLLITGVGALIHIYSIGYMAADTERRRFFAYLNLFVAAMLMLVVADNYLGLYLGWEGVGLASYLLIGFWFEKPVAAAAGKKAFISNRVGDYGLSLAMFMMFASFGTLQYDEVFAAAPDGSPAMLTWIGLLLLLGACAKSAQVPVQAWLFDAMEGPTPVSALIHAATMVTAGVYLIVRSGPIYDLSADARLAVVVVGAFTLLFAAIIGCALDDIKRALAASTISQIGYMVLAAGLGPVGYAVAIMHLLTHGFFKAGLFLGSGAVMHGMNDEQDMRHYGALRKFLPVTFATFGLCYLAIIGIPPFAGFWSKDAIIEAALAGGGTRGWVLGGVAVLGAAITAFYMTRVMLLTFHGHRRWASTESEVTDELALQHPHEAPKVMTWPMIVLAIGAVFSGALFVYGGLERWLEPIVTPVADLAPAVEAAHVISPMVSGGVTLAMVLLGCAAAYGMYARKPVPVTAPTDVSALTVAARNFLYGDAFNEEVFMRPGNELAQTLVEVDDRAVDGSVNGLAALVAKGSDWLRGLQTGFVRSYALTMCAGAVLVIGVVLAVQL</sequence>
<dbReference type="RefSeq" id="WP_214092561.1">
    <property type="nucleotide sequence ID" value="NZ_JAHCLR010000013.1"/>
</dbReference>
<name>A0ABS5RL72_9MYCO</name>
<feature type="transmembrane region" description="Helical" evidence="6">
    <location>
        <begin position="6"/>
        <end position="25"/>
    </location>
</feature>
<dbReference type="Proteomes" id="UP001519535">
    <property type="component" value="Unassembled WGS sequence"/>
</dbReference>
<gene>
    <name evidence="9" type="primary">nuoL</name>
    <name evidence="9" type="ORF">KIH27_08835</name>
</gene>
<dbReference type="InterPro" id="IPR001516">
    <property type="entry name" value="Proton_antipo_N"/>
</dbReference>
<feature type="domain" description="NADH-Ubiquinone oxidoreductase (complex I) chain 5 N-terminal" evidence="8">
    <location>
        <begin position="72"/>
        <end position="122"/>
    </location>
</feature>
<evidence type="ECO:0000313" key="10">
    <source>
        <dbReference type="Proteomes" id="UP001519535"/>
    </source>
</evidence>
<feature type="transmembrane region" description="Helical" evidence="6">
    <location>
        <begin position="121"/>
        <end position="138"/>
    </location>
</feature>
<dbReference type="EMBL" id="JAHCLR010000013">
    <property type="protein sequence ID" value="MBS9533689.1"/>
    <property type="molecule type" value="Genomic_DNA"/>
</dbReference>
<dbReference type="Pfam" id="PF00361">
    <property type="entry name" value="Proton_antipo_M"/>
    <property type="match status" value="1"/>
</dbReference>
<comment type="caution">
    <text evidence="9">The sequence shown here is derived from an EMBL/GenBank/DDBJ whole genome shotgun (WGS) entry which is preliminary data.</text>
</comment>
<evidence type="ECO:0000256" key="5">
    <source>
        <dbReference type="RuleBase" id="RU000320"/>
    </source>
</evidence>
<comment type="subcellular location">
    <subcellularLocation>
        <location evidence="1">Endomembrane system</location>
        <topology evidence="1">Multi-pass membrane protein</topology>
    </subcellularLocation>
    <subcellularLocation>
        <location evidence="5">Membrane</location>
        <topology evidence="5">Multi-pass membrane protein</topology>
    </subcellularLocation>
</comment>
<evidence type="ECO:0000256" key="4">
    <source>
        <dbReference type="ARBA" id="ARBA00023136"/>
    </source>
</evidence>
<feature type="transmembrane region" description="Helical" evidence="6">
    <location>
        <begin position="144"/>
        <end position="163"/>
    </location>
</feature>
<evidence type="ECO:0000313" key="9">
    <source>
        <dbReference type="EMBL" id="MBS9533689.1"/>
    </source>
</evidence>
<dbReference type="NCBIfam" id="TIGR01974">
    <property type="entry name" value="NDH_I_L"/>
    <property type="match status" value="1"/>
</dbReference>
<feature type="transmembrane region" description="Helical" evidence="6">
    <location>
        <begin position="625"/>
        <end position="643"/>
    </location>
</feature>
<dbReference type="PRINTS" id="PR01434">
    <property type="entry name" value="NADHDHGNASE5"/>
</dbReference>
<evidence type="ECO:0000256" key="3">
    <source>
        <dbReference type="ARBA" id="ARBA00022989"/>
    </source>
</evidence>
<feature type="transmembrane region" description="Helical" evidence="6">
    <location>
        <begin position="88"/>
        <end position="109"/>
    </location>
</feature>
<feature type="transmembrane region" description="Helical" evidence="6">
    <location>
        <begin position="184"/>
        <end position="202"/>
    </location>
</feature>
<feature type="transmembrane region" description="Helical" evidence="6">
    <location>
        <begin position="251"/>
        <end position="269"/>
    </location>
</feature>
<evidence type="ECO:0000259" key="7">
    <source>
        <dbReference type="Pfam" id="PF00361"/>
    </source>
</evidence>